<keyword evidence="5" id="KW-0677">Repeat</keyword>
<evidence type="ECO:0000313" key="16">
    <source>
        <dbReference type="Proteomes" id="UP000265120"/>
    </source>
</evidence>
<dbReference type="PANTHER" id="PTHR22650:SF4">
    <property type="entry name" value="LEUCINE-RICH REPEAT AND TRANSMEMBRANE DOMAIN-CONTAINING PROTEIN 2-LIKE"/>
    <property type="match status" value="1"/>
</dbReference>
<dbReference type="SUPFAM" id="SSF52058">
    <property type="entry name" value="L domain-like"/>
    <property type="match status" value="1"/>
</dbReference>
<feature type="compositionally biased region" description="Polar residues" evidence="10">
    <location>
        <begin position="725"/>
        <end position="741"/>
    </location>
</feature>
<feature type="compositionally biased region" description="Polar residues" evidence="10">
    <location>
        <begin position="599"/>
        <end position="618"/>
    </location>
</feature>
<dbReference type="OMA" id="YDPHGRW"/>
<accession>A0A3P8X3I3</accession>
<feature type="transmembrane region" description="Helical" evidence="11">
    <location>
        <begin position="403"/>
        <end position="429"/>
    </location>
</feature>
<dbReference type="PROSITE" id="PS51450">
    <property type="entry name" value="LRR"/>
    <property type="match status" value="2"/>
</dbReference>
<feature type="chain" id="PRO_5018035496" evidence="12">
    <location>
        <begin position="23"/>
        <end position="1460"/>
    </location>
</feature>
<reference evidence="15 16" key="1">
    <citation type="journal article" date="2014" name="Nat. Genet.">
        <title>Whole-genome sequence of a flatfish provides insights into ZW sex chromosome evolution and adaptation to a benthic lifestyle.</title>
        <authorList>
            <person name="Chen S."/>
            <person name="Zhang G."/>
            <person name="Shao C."/>
            <person name="Huang Q."/>
            <person name="Liu G."/>
            <person name="Zhang P."/>
            <person name="Song W."/>
            <person name="An N."/>
            <person name="Chalopin D."/>
            <person name="Volff J.N."/>
            <person name="Hong Y."/>
            <person name="Li Q."/>
            <person name="Sha Z."/>
            <person name="Zhou H."/>
            <person name="Xie M."/>
            <person name="Yu Q."/>
            <person name="Liu Y."/>
            <person name="Xiang H."/>
            <person name="Wang N."/>
            <person name="Wu K."/>
            <person name="Yang C."/>
            <person name="Zhou Q."/>
            <person name="Liao X."/>
            <person name="Yang L."/>
            <person name="Hu Q."/>
            <person name="Zhang J."/>
            <person name="Meng L."/>
            <person name="Jin L."/>
            <person name="Tian Y."/>
            <person name="Lian J."/>
            <person name="Yang J."/>
            <person name="Miao G."/>
            <person name="Liu S."/>
            <person name="Liang Z."/>
            <person name="Yan F."/>
            <person name="Li Y."/>
            <person name="Sun B."/>
            <person name="Zhang H."/>
            <person name="Zhang J."/>
            <person name="Zhu Y."/>
            <person name="Du M."/>
            <person name="Zhao Y."/>
            <person name="Schartl M."/>
            <person name="Tang Q."/>
            <person name="Wang J."/>
        </authorList>
    </citation>
    <scope>NUCLEOTIDE SEQUENCE</scope>
</reference>
<dbReference type="Ensembl" id="ENSCSET00000031985.1">
    <property type="protein sequence ID" value="ENSCSEP00000031575.1"/>
    <property type="gene ID" value="ENSCSEG00000020226.1"/>
</dbReference>
<dbReference type="InterPro" id="IPR000483">
    <property type="entry name" value="Cys-rich_flank_reg_C"/>
</dbReference>
<feature type="region of interest" description="Disordered" evidence="10">
    <location>
        <begin position="437"/>
        <end position="472"/>
    </location>
</feature>
<dbReference type="PANTHER" id="PTHR22650">
    <property type="entry name" value="GLYCOPROTEIN IB BETA"/>
    <property type="match status" value="1"/>
</dbReference>
<evidence type="ECO:0000256" key="2">
    <source>
        <dbReference type="ARBA" id="ARBA00022614"/>
    </source>
</evidence>
<evidence type="ECO:0000256" key="12">
    <source>
        <dbReference type="SAM" id="SignalP"/>
    </source>
</evidence>
<evidence type="ECO:0000256" key="6">
    <source>
        <dbReference type="ARBA" id="ARBA00022889"/>
    </source>
</evidence>
<feature type="region of interest" description="Disordered" evidence="10">
    <location>
        <begin position="1422"/>
        <end position="1442"/>
    </location>
</feature>
<dbReference type="InterPro" id="IPR013783">
    <property type="entry name" value="Ig-like_fold"/>
</dbReference>
<feature type="region of interest" description="Disordered" evidence="10">
    <location>
        <begin position="1225"/>
        <end position="1245"/>
    </location>
</feature>
<reference evidence="15" key="2">
    <citation type="submission" date="2025-08" db="UniProtKB">
        <authorList>
            <consortium name="Ensembl"/>
        </authorList>
    </citation>
    <scope>IDENTIFICATION</scope>
</reference>
<evidence type="ECO:0000256" key="10">
    <source>
        <dbReference type="SAM" id="MobiDB-lite"/>
    </source>
</evidence>
<dbReference type="InterPro" id="IPR032675">
    <property type="entry name" value="LRR_dom_sf"/>
</dbReference>
<dbReference type="InterPro" id="IPR001611">
    <property type="entry name" value="Leu-rich_rpt"/>
</dbReference>
<dbReference type="InterPro" id="IPR003599">
    <property type="entry name" value="Ig_sub"/>
</dbReference>
<feature type="domain" description="Immunoglobulin" evidence="14">
    <location>
        <begin position="293"/>
        <end position="362"/>
    </location>
</feature>
<dbReference type="SMART" id="SM00369">
    <property type="entry name" value="LRR_TYP"/>
    <property type="match status" value="4"/>
</dbReference>
<keyword evidence="2" id="KW-0433">Leucine-rich repeat</keyword>
<dbReference type="GeneTree" id="ENSGT00390000014817"/>
<evidence type="ECO:0000256" key="5">
    <source>
        <dbReference type="ARBA" id="ARBA00022737"/>
    </source>
</evidence>
<dbReference type="Pfam" id="PF13855">
    <property type="entry name" value="LRR_8"/>
    <property type="match status" value="1"/>
</dbReference>
<dbReference type="Gene3D" id="2.60.40.10">
    <property type="entry name" value="Immunoglobulins"/>
    <property type="match status" value="1"/>
</dbReference>
<evidence type="ECO:0000256" key="7">
    <source>
        <dbReference type="ARBA" id="ARBA00022989"/>
    </source>
</evidence>
<evidence type="ECO:0000259" key="14">
    <source>
        <dbReference type="SMART" id="SM00409"/>
    </source>
</evidence>
<evidence type="ECO:0000313" key="15">
    <source>
        <dbReference type="Ensembl" id="ENSCSEP00000031575.1"/>
    </source>
</evidence>
<evidence type="ECO:0000256" key="1">
    <source>
        <dbReference type="ARBA" id="ARBA00004167"/>
    </source>
</evidence>
<dbReference type="InterPro" id="IPR052313">
    <property type="entry name" value="GPIb-IX-V_Complex"/>
</dbReference>
<feature type="domain" description="LRRCT" evidence="13">
    <location>
        <begin position="232"/>
        <end position="284"/>
    </location>
</feature>
<feature type="compositionally biased region" description="Basic and acidic residues" evidence="10">
    <location>
        <begin position="534"/>
        <end position="549"/>
    </location>
</feature>
<dbReference type="Proteomes" id="UP000265120">
    <property type="component" value="Chromosome 2"/>
</dbReference>
<dbReference type="SMART" id="SM00365">
    <property type="entry name" value="LRR_SD22"/>
    <property type="match status" value="3"/>
</dbReference>
<keyword evidence="3 11" id="KW-0812">Transmembrane</keyword>
<keyword evidence="8 11" id="KW-0472">Membrane</keyword>
<dbReference type="SMART" id="SM00082">
    <property type="entry name" value="LRRCT"/>
    <property type="match status" value="1"/>
</dbReference>
<evidence type="ECO:0000256" key="3">
    <source>
        <dbReference type="ARBA" id="ARBA00022692"/>
    </source>
</evidence>
<keyword evidence="16" id="KW-1185">Reference proteome</keyword>
<feature type="compositionally biased region" description="Basic and acidic residues" evidence="10">
    <location>
        <begin position="575"/>
        <end position="586"/>
    </location>
</feature>
<dbReference type="SMART" id="SM00409">
    <property type="entry name" value="IG"/>
    <property type="match status" value="1"/>
</dbReference>
<dbReference type="InParanoid" id="A0A3P8X3I3"/>
<name>A0A3P8X3I3_CYNSE</name>
<evidence type="ECO:0000256" key="11">
    <source>
        <dbReference type="SAM" id="Phobius"/>
    </source>
</evidence>
<comment type="subcellular location">
    <subcellularLocation>
        <location evidence="1">Membrane</location>
        <topology evidence="1">Single-pass membrane protein</topology>
    </subcellularLocation>
</comment>
<reference evidence="15" key="3">
    <citation type="submission" date="2025-09" db="UniProtKB">
        <authorList>
            <consortium name="Ensembl"/>
        </authorList>
    </citation>
    <scope>IDENTIFICATION</scope>
</reference>
<feature type="region of interest" description="Disordered" evidence="10">
    <location>
        <begin position="562"/>
        <end position="759"/>
    </location>
</feature>
<feature type="compositionally biased region" description="Polar residues" evidence="10">
    <location>
        <begin position="626"/>
        <end position="639"/>
    </location>
</feature>
<keyword evidence="7 11" id="KW-1133">Transmembrane helix</keyword>
<organism evidence="15 16">
    <name type="scientific">Cynoglossus semilaevis</name>
    <name type="common">Tongue sole</name>
    <dbReference type="NCBI Taxonomy" id="244447"/>
    <lineage>
        <taxon>Eukaryota</taxon>
        <taxon>Metazoa</taxon>
        <taxon>Chordata</taxon>
        <taxon>Craniata</taxon>
        <taxon>Vertebrata</taxon>
        <taxon>Euteleostomi</taxon>
        <taxon>Actinopterygii</taxon>
        <taxon>Neopterygii</taxon>
        <taxon>Teleostei</taxon>
        <taxon>Neoteleostei</taxon>
        <taxon>Acanthomorphata</taxon>
        <taxon>Carangaria</taxon>
        <taxon>Pleuronectiformes</taxon>
        <taxon>Pleuronectoidei</taxon>
        <taxon>Cynoglossidae</taxon>
        <taxon>Cynoglossinae</taxon>
        <taxon>Cynoglossus</taxon>
    </lineage>
</organism>
<dbReference type="InterPro" id="IPR003591">
    <property type="entry name" value="Leu-rich_rpt_typical-subtyp"/>
</dbReference>
<dbReference type="SUPFAM" id="SSF48726">
    <property type="entry name" value="Immunoglobulin"/>
    <property type="match status" value="1"/>
</dbReference>
<dbReference type="CTD" id="339977"/>
<sequence length="1460" mass="165271">MTSPVRLALAALLLLISSGIRCSSPSPSCLESCICPGATVLNCSSSSLSAVPQYFQDFISEVDLTHNLLDSVTFHRPYRELKKIWLGNNTVKRLSLCVDRHLGKPFVRGRHARGLRPWSRCISWGPALQLLSVERNQLEQLPEGLEGSSSLQVLQLSFNRIAALRPVDLSQLHQLKELYLQHNLINSLHPQMFENLTQLKVLDLSFNLLTSLHPLSYISLRNIGANVRLAGNLWQCDCSMRTFKRWMALDRSRGLQTWNLECAFPSIHSGKDLLQLEDDDLNCVATENKPEHHRDVTVYSGSDILLSCASQDSLWWTPGGLGSVSQPQTGLFISEVTEKDEGLYVCMSEEPGVFSVYNLQINRVGQAKRTPRSAPGISWEEIPERVPDMIGDKRNLRATQCNLALAVCLSVLVTFLVAFTTGVLTRPYIDVLLAKNKKKSPSENTGSSEQRRPYDNEGFSDGESEEVVGHRERRVTFSTTTIREDDNVEYYDTVANSNQEMVNNIREIESDTEARNATVGHSVNGHRVSQSSSEDSHSEREEHSAVTDTHRIEYENIPAPVDMVEKRRFSSGSDDSDRSFKEEQIHHTTIKSPQLAADSFQQNTEHFTTSSPRSSSEAFTDWPPLKSNTASSELWQESGDQFEFSDSPRSPSERSSVFGSFKDSERIVVSTADKPKGNISSSSSYISEDEPTEYTLNSDLEEEGDQETNFGRNLDPRAPSPHARYSSSSNNEAETTGLQISDSKKHLNVGAQKCDTSSDDESSEYLRYAIFPERPAPSIKRRLAIRVKLPSTASDSSDESADETISPTQKQVELLLQKTQMSSRRLHTSWPVVDLEDVPRIRRRLDFRASTLFSESSSLQKSETSRYEKSNSSDLLLKGSQRPRHETVTVWPALNLEHIPHIKRRLDIKAQSPYTDLYLSTDSEDESIYYTERPRSVSNTNLPLQSDIYGSWPLLNLANIPHIKRRLDVKIFSPPRSLWSDNEYEAIKSTERLRNVDITKDFVLKSQPPSQEQHGSWPVLDLKNIPRNKRRLDFKLSSLPFESSLINYNDDDIFNYTKMPGMVEIAAISKQTSQTPSHDLSTSWPAVNLGNIPHIKKRLDIKALSPESEDASKYDKERLQIVGTSNIPTQKSTSSHREGWPVVDLHMIPHLKRHLDIKATSPHSDSALISHSEYETAYYTERPAKVEFEELQQEKDLTFRHDFSARWPVFDMDSIPHIKRRLDVKGQSVDLPSSGSSDSEDESTYYARRNNKLESIQLQNFPSTSREQHSSWPLLDLEYIPHIKRRLDLRLKPTDSSGHKEKPVPEKTNVADLLLKTSQRTSTYSNTSSVHDYYGNWPVLDLQTIPHIKRRLDIKTFSLSLGSSCGSDNEYETVHPIKIPEKVEIAKLQPQKNQPSSHELHGGWPILNLGNIPDVKRRLDIKMASPPKSRRSSSSSDSENETIHYIERPGQTWMLSKVHC</sequence>
<dbReference type="STRING" id="244447.ENSCSEP00000031575"/>
<feature type="signal peptide" evidence="12">
    <location>
        <begin position="1"/>
        <end position="22"/>
    </location>
</feature>
<dbReference type="Gene3D" id="3.80.10.10">
    <property type="entry name" value="Ribonuclease Inhibitor"/>
    <property type="match status" value="2"/>
</dbReference>
<dbReference type="RefSeq" id="XP_024920563.1">
    <property type="nucleotide sequence ID" value="XM_025064795.1"/>
</dbReference>
<dbReference type="OrthoDB" id="660555at2759"/>
<keyword evidence="4 12" id="KW-0732">Signal</keyword>
<evidence type="ECO:0000259" key="13">
    <source>
        <dbReference type="SMART" id="SM00082"/>
    </source>
</evidence>
<keyword evidence="6" id="KW-0130">Cell adhesion</keyword>
<feature type="compositionally biased region" description="Low complexity" evidence="10">
    <location>
        <begin position="642"/>
        <end position="656"/>
    </location>
</feature>
<feature type="region of interest" description="Disordered" evidence="10">
    <location>
        <begin position="519"/>
        <end position="549"/>
    </location>
</feature>
<dbReference type="InterPro" id="IPR036179">
    <property type="entry name" value="Ig-like_dom_sf"/>
</dbReference>
<protein>
    <submittedName>
        <fullName evidence="15">Leucine rich repeat containing 66</fullName>
    </submittedName>
</protein>
<dbReference type="GeneID" id="107989865"/>
<evidence type="ECO:0000256" key="9">
    <source>
        <dbReference type="ARBA" id="ARBA00023157"/>
    </source>
</evidence>
<evidence type="ECO:0000256" key="4">
    <source>
        <dbReference type="ARBA" id="ARBA00022729"/>
    </source>
</evidence>
<keyword evidence="9" id="KW-1015">Disulfide bond</keyword>
<proteinExistence type="predicted"/>
<evidence type="ECO:0000256" key="8">
    <source>
        <dbReference type="ARBA" id="ARBA00023136"/>
    </source>
</evidence>